<dbReference type="PROSITE" id="PS00154">
    <property type="entry name" value="ATPASE_E1_E2"/>
    <property type="match status" value="1"/>
</dbReference>
<dbReference type="InterPro" id="IPR006068">
    <property type="entry name" value="ATPase_P-typ_cation-transptr_C"/>
</dbReference>
<dbReference type="KEGG" id="ngr:NAEGRDRAFT_62984"/>
<dbReference type="FunFam" id="3.40.50.1000:FF:000083">
    <property type="entry name" value="Sodium/potassium-transporting ATPase subunit alpha"/>
    <property type="match status" value="1"/>
</dbReference>
<dbReference type="InterPro" id="IPR001757">
    <property type="entry name" value="P_typ_ATPase"/>
</dbReference>
<dbReference type="GO" id="GO:0005524">
    <property type="term" value="F:ATP binding"/>
    <property type="evidence" value="ECO:0007669"/>
    <property type="project" value="UniProtKB-KW"/>
</dbReference>
<dbReference type="GO" id="GO:0036376">
    <property type="term" value="P:sodium ion export across plasma membrane"/>
    <property type="evidence" value="ECO:0007669"/>
    <property type="project" value="TreeGrafter"/>
</dbReference>
<dbReference type="Pfam" id="PF13246">
    <property type="entry name" value="Cation_ATPase"/>
    <property type="match status" value="1"/>
</dbReference>
<dbReference type="RefSeq" id="XP_002681794.1">
    <property type="nucleotide sequence ID" value="XM_002681748.1"/>
</dbReference>
<dbReference type="SMART" id="SM00831">
    <property type="entry name" value="Cation_ATPase_N"/>
    <property type="match status" value="1"/>
</dbReference>
<dbReference type="Gene3D" id="3.40.1110.10">
    <property type="entry name" value="Calcium-transporting ATPase, cytoplasmic domain N"/>
    <property type="match status" value="1"/>
</dbReference>
<dbReference type="SUPFAM" id="SSF81660">
    <property type="entry name" value="Metal cation-transporting ATPase, ATP-binding domain N"/>
    <property type="match status" value="1"/>
</dbReference>
<dbReference type="GO" id="GO:0030007">
    <property type="term" value="P:intracellular potassium ion homeostasis"/>
    <property type="evidence" value="ECO:0007669"/>
    <property type="project" value="TreeGrafter"/>
</dbReference>
<dbReference type="SUPFAM" id="SSF56784">
    <property type="entry name" value="HAD-like"/>
    <property type="match status" value="1"/>
</dbReference>
<keyword evidence="12" id="KW-1185">Reference proteome</keyword>
<dbReference type="InterPro" id="IPR023299">
    <property type="entry name" value="ATPase_P-typ_cyto_dom_N"/>
</dbReference>
<dbReference type="EMBL" id="GG738849">
    <property type="protein sequence ID" value="EFC49050.1"/>
    <property type="molecule type" value="Genomic_DNA"/>
</dbReference>
<evidence type="ECO:0000313" key="11">
    <source>
        <dbReference type="EMBL" id="EFC49050.1"/>
    </source>
</evidence>
<accession>D2V2F6</accession>
<evidence type="ECO:0000256" key="3">
    <source>
        <dbReference type="ARBA" id="ARBA00022692"/>
    </source>
</evidence>
<protein>
    <submittedName>
        <fullName evidence="11">Predicted protein</fullName>
    </submittedName>
</protein>
<feature type="transmembrane region" description="Helical" evidence="9">
    <location>
        <begin position="97"/>
        <end position="118"/>
    </location>
</feature>
<keyword evidence="6" id="KW-1278">Translocase</keyword>
<evidence type="ECO:0000256" key="6">
    <source>
        <dbReference type="ARBA" id="ARBA00022967"/>
    </source>
</evidence>
<dbReference type="SUPFAM" id="SSF81653">
    <property type="entry name" value="Calcium ATPase, transduction domain A"/>
    <property type="match status" value="1"/>
</dbReference>
<feature type="transmembrane region" description="Helical" evidence="9">
    <location>
        <begin position="124"/>
        <end position="147"/>
    </location>
</feature>
<dbReference type="Pfam" id="PF00689">
    <property type="entry name" value="Cation_ATPase_C"/>
    <property type="match status" value="1"/>
</dbReference>
<dbReference type="SFLD" id="SFLDF00027">
    <property type="entry name" value="p-type_atpase"/>
    <property type="match status" value="1"/>
</dbReference>
<dbReference type="InterPro" id="IPR044492">
    <property type="entry name" value="P_typ_ATPase_HD_dom"/>
</dbReference>
<feature type="transmembrane region" description="Helical" evidence="9">
    <location>
        <begin position="318"/>
        <end position="344"/>
    </location>
</feature>
<gene>
    <name evidence="11" type="ORF">NAEGRDRAFT_62984</name>
</gene>
<dbReference type="OrthoDB" id="158672at2759"/>
<dbReference type="PANTHER" id="PTHR43294:SF21">
    <property type="entry name" value="CATION TRANSPORTING ATPASE"/>
    <property type="match status" value="1"/>
</dbReference>
<dbReference type="NCBIfam" id="TIGR01494">
    <property type="entry name" value="ATPase_P-type"/>
    <property type="match status" value="2"/>
</dbReference>
<name>D2V2F6_NAEGR</name>
<evidence type="ECO:0000259" key="10">
    <source>
        <dbReference type="SMART" id="SM00831"/>
    </source>
</evidence>
<dbReference type="GO" id="GO:0006883">
    <property type="term" value="P:intracellular sodium ion homeostasis"/>
    <property type="evidence" value="ECO:0007669"/>
    <property type="project" value="TreeGrafter"/>
</dbReference>
<dbReference type="Gene3D" id="2.70.150.10">
    <property type="entry name" value="Calcium-transporting ATPase, cytoplasmic transduction domain A"/>
    <property type="match status" value="1"/>
</dbReference>
<dbReference type="GO" id="GO:0016887">
    <property type="term" value="F:ATP hydrolysis activity"/>
    <property type="evidence" value="ECO:0007669"/>
    <property type="project" value="InterPro"/>
</dbReference>
<dbReference type="InterPro" id="IPR004014">
    <property type="entry name" value="ATPase_P-typ_cation-transptr_N"/>
</dbReference>
<keyword evidence="3 9" id="KW-0812">Transmembrane</keyword>
<dbReference type="GO" id="GO:0005391">
    <property type="term" value="F:P-type sodium:potassium-exchanging transporter activity"/>
    <property type="evidence" value="ECO:0007669"/>
    <property type="project" value="TreeGrafter"/>
</dbReference>
<evidence type="ECO:0000256" key="2">
    <source>
        <dbReference type="ARBA" id="ARBA00022475"/>
    </source>
</evidence>
<dbReference type="InParanoid" id="D2V2F6"/>
<dbReference type="STRING" id="5762.D2V2F6"/>
<reference evidence="11 12" key="1">
    <citation type="journal article" date="2010" name="Cell">
        <title>The genome of Naegleria gruberi illuminates early eukaryotic versatility.</title>
        <authorList>
            <person name="Fritz-Laylin L.K."/>
            <person name="Prochnik S.E."/>
            <person name="Ginger M.L."/>
            <person name="Dacks J.B."/>
            <person name="Carpenter M.L."/>
            <person name="Field M.C."/>
            <person name="Kuo A."/>
            <person name="Paredez A."/>
            <person name="Chapman J."/>
            <person name="Pham J."/>
            <person name="Shu S."/>
            <person name="Neupane R."/>
            <person name="Cipriano M."/>
            <person name="Mancuso J."/>
            <person name="Tu H."/>
            <person name="Salamov A."/>
            <person name="Lindquist E."/>
            <person name="Shapiro H."/>
            <person name="Lucas S."/>
            <person name="Grigoriev I.V."/>
            <person name="Cande W.Z."/>
            <person name="Fulton C."/>
            <person name="Rokhsar D.S."/>
            <person name="Dawson S.C."/>
        </authorList>
    </citation>
    <scope>NUCLEOTIDE SEQUENCE [LARGE SCALE GENOMIC DNA]</scope>
    <source>
        <strain evidence="11 12">NEG-M</strain>
    </source>
</reference>
<dbReference type="GO" id="GO:1990573">
    <property type="term" value="P:potassium ion import across plasma membrane"/>
    <property type="evidence" value="ECO:0007669"/>
    <property type="project" value="TreeGrafter"/>
</dbReference>
<feature type="transmembrane region" description="Helical" evidence="9">
    <location>
        <begin position="954"/>
        <end position="975"/>
    </location>
</feature>
<dbReference type="Gene3D" id="3.40.50.1000">
    <property type="entry name" value="HAD superfamily/HAD-like"/>
    <property type="match status" value="1"/>
</dbReference>
<keyword evidence="7 9" id="KW-1133">Transmembrane helix</keyword>
<dbReference type="GO" id="GO:0005886">
    <property type="term" value="C:plasma membrane"/>
    <property type="evidence" value="ECO:0007669"/>
    <property type="project" value="UniProtKB-SubCell"/>
</dbReference>
<dbReference type="GeneID" id="8852750"/>
<feature type="transmembrane region" description="Helical" evidence="9">
    <location>
        <begin position="848"/>
        <end position="874"/>
    </location>
</feature>
<keyword evidence="4" id="KW-0547">Nucleotide-binding</keyword>
<dbReference type="PRINTS" id="PR00119">
    <property type="entry name" value="CATATPASE"/>
</dbReference>
<dbReference type="FunFam" id="3.40.50.1000:FF:000001">
    <property type="entry name" value="Phospholipid-transporting ATPase IC"/>
    <property type="match status" value="1"/>
</dbReference>
<dbReference type="InterPro" id="IPR059000">
    <property type="entry name" value="ATPase_P-type_domA"/>
</dbReference>
<keyword evidence="8 9" id="KW-0472">Membrane</keyword>
<feature type="transmembrane region" description="Helical" evidence="9">
    <location>
        <begin position="915"/>
        <end position="933"/>
    </location>
</feature>
<evidence type="ECO:0000256" key="7">
    <source>
        <dbReference type="ARBA" id="ARBA00022989"/>
    </source>
</evidence>
<keyword evidence="5" id="KW-0067">ATP-binding</keyword>
<evidence type="ECO:0000313" key="12">
    <source>
        <dbReference type="Proteomes" id="UP000006671"/>
    </source>
</evidence>
<dbReference type="AlphaFoldDB" id="D2V2F6"/>
<feature type="domain" description="Cation-transporting P-type ATPase N-terminal" evidence="10">
    <location>
        <begin position="36"/>
        <end position="117"/>
    </location>
</feature>
<dbReference type="Gene3D" id="1.20.1110.10">
    <property type="entry name" value="Calcium-transporting ATPase, transmembrane domain"/>
    <property type="match status" value="1"/>
</dbReference>
<dbReference type="VEuPathDB" id="AmoebaDB:NAEGRDRAFT_62984"/>
<comment type="subcellular location">
    <subcellularLocation>
        <location evidence="1">Cell membrane</location>
        <topology evidence="1">Multi-pass membrane protein</topology>
    </subcellularLocation>
</comment>
<dbReference type="SFLD" id="SFLDS00003">
    <property type="entry name" value="Haloacid_Dehalogenase"/>
    <property type="match status" value="1"/>
</dbReference>
<dbReference type="PRINTS" id="PR00121">
    <property type="entry name" value="NAKATPASE"/>
</dbReference>
<dbReference type="SUPFAM" id="SSF81665">
    <property type="entry name" value="Calcium ATPase, transmembrane domain M"/>
    <property type="match status" value="1"/>
</dbReference>
<evidence type="ECO:0000256" key="5">
    <source>
        <dbReference type="ARBA" id="ARBA00022840"/>
    </source>
</evidence>
<organism evidence="12">
    <name type="scientific">Naegleria gruberi</name>
    <name type="common">Amoeba</name>
    <dbReference type="NCBI Taxonomy" id="5762"/>
    <lineage>
        <taxon>Eukaryota</taxon>
        <taxon>Discoba</taxon>
        <taxon>Heterolobosea</taxon>
        <taxon>Tetramitia</taxon>
        <taxon>Eutetramitia</taxon>
        <taxon>Vahlkampfiidae</taxon>
        <taxon>Naegleria</taxon>
    </lineage>
</organism>
<evidence type="ECO:0000256" key="4">
    <source>
        <dbReference type="ARBA" id="ARBA00022741"/>
    </source>
</evidence>
<dbReference type="InterPro" id="IPR023298">
    <property type="entry name" value="ATPase_P-typ_TM_dom_sf"/>
</dbReference>
<dbReference type="InterPro" id="IPR036412">
    <property type="entry name" value="HAD-like_sf"/>
</dbReference>
<dbReference type="eggNOG" id="KOG0203">
    <property type="taxonomic scope" value="Eukaryota"/>
</dbReference>
<dbReference type="GO" id="GO:1902600">
    <property type="term" value="P:proton transmembrane transport"/>
    <property type="evidence" value="ECO:0007669"/>
    <property type="project" value="TreeGrafter"/>
</dbReference>
<dbReference type="Pfam" id="PF00690">
    <property type="entry name" value="Cation_ATPase_N"/>
    <property type="match status" value="1"/>
</dbReference>
<evidence type="ECO:0000256" key="1">
    <source>
        <dbReference type="ARBA" id="ARBA00004651"/>
    </source>
</evidence>
<evidence type="ECO:0000256" key="8">
    <source>
        <dbReference type="ARBA" id="ARBA00023136"/>
    </source>
</evidence>
<dbReference type="Proteomes" id="UP000006671">
    <property type="component" value="Unassembled WGS sequence"/>
</dbReference>
<dbReference type="InterPro" id="IPR023214">
    <property type="entry name" value="HAD_sf"/>
</dbReference>
<dbReference type="OMA" id="NGQEYSM"/>
<sequence>MIHESSEVSTTIDNQNALYTNVKVSKKTSRKAVDIKEHLLTIDSIVESLDTNFDVHHPENSQGLSSKIVSERLLTDGKNILAPPKRTLFIVKVIKELLSPFSLVLIIAGFLSILDVIIERTPESIPNIFLGLILFVVVLFNAIVTLVQERKGEKIIESFQQLQKNSCWVIRDGILQKIDAEDLVLGDVVKISTGDLIPADLRCVSSSGMKVDNSTLTGESDPQTRTIENTAPNPLEASNLLFFGSTVVEGFGFGIVIRTANKTVMGKIAHLAGGQKERKTPIRREIDKFVFILGTIAIVCCIIFFCVCMSFGFTWFQSFIFCIGVITGCIPAGLIATVTTCLSISAQRLKEVNIVVKKLDHVETLGSVSVICSDKTGTLTQNKMTVVEAWIDSSVITIPYNMDNSTSATSTNGASSNAPQNLSTEELLQRACSLCSTATFLENEANLNTPIMKRECLGDASEIALIKYVESRGKASLKSIRKDHEELYCIPFSSKNKWMLTINEIPNQPNDDALLLMKGAPERIASLCSKILISGVEYDMDENWRNNFQDSYDFFASKGCRVLAFAQTSISKSQIPSGDIDNIRDFAKNLTFLGMVALTDPPKVGVTEAVAKCKTGGIQVVMVTGDHPLTAKAIAKQVGIIEQKALILDEMDEQNYGSQPEAMVIHGEQIDQLTNEDWKGIMKIKQLVFARTSPQQKLFIVSKFQEYGHIVAVTGDGTNDSPALKKADIGVAMNLSGSAVSKEAAALILLDDNFASIVNGIQEGRLIFDNLKKSLVYTVSHNLPEMSSFIAFMFFGIPVPMTGLQMICLDLGTEVASSICLAYEKAENDLMSIPPRNKLQSLIGIPELMFCYLVSGLIESLGGIFCFIFTFAFYGVPPRYLWAARQGNYFQNTSSTPLFIVETGITLSGVDQSNILVTAQTSYFLCIVLCQIVNMYSCRTRREFVFTFPLFSNLYIYLGAVVAIALSAFLIYVPFINDAIFGFRPVTVDSWLYPLPWMFMVLFVNEMRKLLVKYLKIKNLYW</sequence>
<evidence type="ECO:0000256" key="9">
    <source>
        <dbReference type="SAM" id="Phobius"/>
    </source>
</evidence>
<dbReference type="InterPro" id="IPR050510">
    <property type="entry name" value="Cation_transp_ATPase_P-type"/>
</dbReference>
<feature type="transmembrane region" description="Helical" evidence="9">
    <location>
        <begin position="289"/>
        <end position="312"/>
    </location>
</feature>
<dbReference type="Pfam" id="PF00122">
    <property type="entry name" value="E1-E2_ATPase"/>
    <property type="match status" value="1"/>
</dbReference>
<dbReference type="InterPro" id="IPR018303">
    <property type="entry name" value="ATPase_P-typ_P_site"/>
</dbReference>
<dbReference type="SFLD" id="SFLDG00002">
    <property type="entry name" value="C1.7:_P-type_atpase_like"/>
    <property type="match status" value="1"/>
</dbReference>
<proteinExistence type="predicted"/>
<dbReference type="InterPro" id="IPR008250">
    <property type="entry name" value="ATPase_P-typ_transduc_dom_A_sf"/>
</dbReference>
<keyword evidence="2" id="KW-1003">Cell membrane</keyword>
<dbReference type="PANTHER" id="PTHR43294">
    <property type="entry name" value="SODIUM/POTASSIUM-TRANSPORTING ATPASE SUBUNIT ALPHA"/>
    <property type="match status" value="1"/>
</dbReference>
<dbReference type="FunFam" id="1.20.1110.10:FF:000095">
    <property type="entry name" value="Sodium/potassium-transporting ATPase subunit alpha-1"/>
    <property type="match status" value="1"/>
</dbReference>